<reference evidence="1" key="1">
    <citation type="submission" date="2023-07" db="EMBL/GenBank/DDBJ databases">
        <title>A chromosome-level genome assembly of Lolium multiflorum.</title>
        <authorList>
            <person name="Chen Y."/>
            <person name="Copetti D."/>
            <person name="Kolliker R."/>
            <person name="Studer B."/>
        </authorList>
    </citation>
    <scope>NUCLEOTIDE SEQUENCE</scope>
    <source>
        <strain evidence="1">02402/16</strain>
        <tissue evidence="1">Leaf</tissue>
    </source>
</reference>
<dbReference type="EMBL" id="JAUUTY010000005">
    <property type="protein sequence ID" value="KAK1631163.1"/>
    <property type="molecule type" value="Genomic_DNA"/>
</dbReference>
<protein>
    <recommendedName>
        <fullName evidence="3">FBD domain-containing protein</fullName>
    </recommendedName>
</protein>
<accession>A0AAD8RTZ5</accession>
<dbReference type="InterPro" id="IPR050232">
    <property type="entry name" value="FBL13/AtMIF1-like"/>
</dbReference>
<dbReference type="Gene3D" id="3.80.10.10">
    <property type="entry name" value="Ribonuclease Inhibitor"/>
    <property type="match status" value="1"/>
</dbReference>
<organism evidence="1 2">
    <name type="scientific">Lolium multiflorum</name>
    <name type="common">Italian ryegrass</name>
    <name type="synonym">Lolium perenne subsp. multiflorum</name>
    <dbReference type="NCBI Taxonomy" id="4521"/>
    <lineage>
        <taxon>Eukaryota</taxon>
        <taxon>Viridiplantae</taxon>
        <taxon>Streptophyta</taxon>
        <taxon>Embryophyta</taxon>
        <taxon>Tracheophyta</taxon>
        <taxon>Spermatophyta</taxon>
        <taxon>Magnoliopsida</taxon>
        <taxon>Liliopsida</taxon>
        <taxon>Poales</taxon>
        <taxon>Poaceae</taxon>
        <taxon>BOP clade</taxon>
        <taxon>Pooideae</taxon>
        <taxon>Poodae</taxon>
        <taxon>Poeae</taxon>
        <taxon>Poeae Chloroplast Group 2 (Poeae type)</taxon>
        <taxon>Loliodinae</taxon>
        <taxon>Loliinae</taxon>
        <taxon>Lolium</taxon>
    </lineage>
</organism>
<evidence type="ECO:0000313" key="1">
    <source>
        <dbReference type="EMBL" id="KAK1631163.1"/>
    </source>
</evidence>
<dbReference type="InterPro" id="IPR032675">
    <property type="entry name" value="LRR_dom_sf"/>
</dbReference>
<dbReference type="SUPFAM" id="SSF52047">
    <property type="entry name" value="RNI-like"/>
    <property type="match status" value="1"/>
</dbReference>
<sequence length="291" mass="33283">MWNHAIGRKECGSYTQIVSSGSMIGTSSLLTDVSFGGDYIREWVIQAPNLTHLTISSEINYGWVLEELTSLRSAVIDLWDFVVDSKFAKFLLGVVQVRKLLVVMCNATSGAMIPEIHLCTFHNLKSLKLYMHFCDQPPIMLAFCLLKSSPNLEKLKIEIYYDEEQIFEADKEFQNALWTDGMCANLQAVQMTGINWRRNEMVFIELILSKAKLLHTLSISHGEKIVMPSEDALNELLRYKRASAEAQVLFKVLRGSVKFWIYCIVKLRSIIRSGVNFWALRETSRQVRSMV</sequence>
<evidence type="ECO:0008006" key="3">
    <source>
        <dbReference type="Google" id="ProtNLM"/>
    </source>
</evidence>
<evidence type="ECO:0000313" key="2">
    <source>
        <dbReference type="Proteomes" id="UP001231189"/>
    </source>
</evidence>
<gene>
    <name evidence="1" type="ORF">QYE76_005478</name>
</gene>
<dbReference type="Proteomes" id="UP001231189">
    <property type="component" value="Unassembled WGS sequence"/>
</dbReference>
<dbReference type="PANTHER" id="PTHR31900:SF30">
    <property type="entry name" value="SUPERFAMILY PROTEIN, PUTATIVE-RELATED"/>
    <property type="match status" value="1"/>
</dbReference>
<dbReference type="PANTHER" id="PTHR31900">
    <property type="entry name" value="F-BOX/RNI SUPERFAMILY PROTEIN-RELATED"/>
    <property type="match status" value="1"/>
</dbReference>
<dbReference type="AlphaFoldDB" id="A0AAD8RTZ5"/>
<name>A0AAD8RTZ5_LOLMU</name>
<keyword evidence="2" id="KW-1185">Reference proteome</keyword>
<comment type="caution">
    <text evidence="1">The sequence shown here is derived from an EMBL/GenBank/DDBJ whole genome shotgun (WGS) entry which is preliminary data.</text>
</comment>
<proteinExistence type="predicted"/>